<organism evidence="2 3">
    <name type="scientific">Hibiscus trionum</name>
    <name type="common">Flower of an hour</name>
    <dbReference type="NCBI Taxonomy" id="183268"/>
    <lineage>
        <taxon>Eukaryota</taxon>
        <taxon>Viridiplantae</taxon>
        <taxon>Streptophyta</taxon>
        <taxon>Embryophyta</taxon>
        <taxon>Tracheophyta</taxon>
        <taxon>Spermatophyta</taxon>
        <taxon>Magnoliopsida</taxon>
        <taxon>eudicotyledons</taxon>
        <taxon>Gunneridae</taxon>
        <taxon>Pentapetalae</taxon>
        <taxon>rosids</taxon>
        <taxon>malvids</taxon>
        <taxon>Malvales</taxon>
        <taxon>Malvaceae</taxon>
        <taxon>Malvoideae</taxon>
        <taxon>Hibiscus</taxon>
    </lineage>
</organism>
<evidence type="ECO:0000313" key="2">
    <source>
        <dbReference type="EMBL" id="GMI97366.1"/>
    </source>
</evidence>
<keyword evidence="1" id="KW-0175">Coiled coil</keyword>
<dbReference type="EMBL" id="BSYR01000030">
    <property type="protein sequence ID" value="GMI97366.1"/>
    <property type="molecule type" value="Genomic_DNA"/>
</dbReference>
<dbReference type="Proteomes" id="UP001165190">
    <property type="component" value="Unassembled WGS sequence"/>
</dbReference>
<proteinExistence type="predicted"/>
<dbReference type="AlphaFoldDB" id="A0A9W7IKU8"/>
<keyword evidence="3" id="KW-1185">Reference proteome</keyword>
<reference evidence="2" key="1">
    <citation type="submission" date="2023-05" db="EMBL/GenBank/DDBJ databases">
        <title>Genome and transcriptome analyses reveal genes involved in the formation of fine ridges on petal epidermal cells in Hibiscus trionum.</title>
        <authorList>
            <person name="Koshimizu S."/>
            <person name="Masuda S."/>
            <person name="Ishii T."/>
            <person name="Shirasu K."/>
            <person name="Hoshino A."/>
            <person name="Arita M."/>
        </authorList>
    </citation>
    <scope>NUCLEOTIDE SEQUENCE</scope>
    <source>
        <strain evidence="2">Hamamatsu line</strain>
    </source>
</reference>
<sequence>MEARKTRKRKNEQLKIADSGDDLAARYRALLAEKINSDARAERAEKRAKELEELVRKKDAELVAAAEGVKKACLEISARVEQAERILANMETVSEEP</sequence>
<accession>A0A9W7IKU8</accession>
<gene>
    <name evidence="2" type="ORF">HRI_003405900</name>
</gene>
<name>A0A9W7IKU8_HIBTR</name>
<evidence type="ECO:0000313" key="3">
    <source>
        <dbReference type="Proteomes" id="UP001165190"/>
    </source>
</evidence>
<feature type="coiled-coil region" evidence="1">
    <location>
        <begin position="34"/>
        <end position="61"/>
    </location>
</feature>
<evidence type="ECO:0000256" key="1">
    <source>
        <dbReference type="SAM" id="Coils"/>
    </source>
</evidence>
<protein>
    <submittedName>
        <fullName evidence="2">Uncharacterized protein</fullName>
    </submittedName>
</protein>
<comment type="caution">
    <text evidence="2">The sequence shown here is derived from an EMBL/GenBank/DDBJ whole genome shotgun (WGS) entry which is preliminary data.</text>
</comment>